<feature type="compositionally biased region" description="Polar residues" evidence="1">
    <location>
        <begin position="114"/>
        <end position="141"/>
    </location>
</feature>
<evidence type="ECO:0000313" key="2">
    <source>
        <dbReference type="EMBL" id="KAG4411240.1"/>
    </source>
</evidence>
<gene>
    <name evidence="2" type="ORF">IFR04_015616</name>
</gene>
<dbReference type="AlphaFoldDB" id="A0A8H7SYL6"/>
<evidence type="ECO:0000313" key="3">
    <source>
        <dbReference type="Proteomes" id="UP000664132"/>
    </source>
</evidence>
<name>A0A8H7SYL6_9HELO</name>
<protein>
    <submittedName>
        <fullName evidence="2">Uncharacterized protein</fullName>
    </submittedName>
</protein>
<comment type="caution">
    <text evidence="2">The sequence shown here is derived from an EMBL/GenBank/DDBJ whole genome shotgun (WGS) entry which is preliminary data.</text>
</comment>
<feature type="compositionally biased region" description="Polar residues" evidence="1">
    <location>
        <begin position="327"/>
        <end position="343"/>
    </location>
</feature>
<evidence type="ECO:0000256" key="1">
    <source>
        <dbReference type="SAM" id="MobiDB-lite"/>
    </source>
</evidence>
<feature type="compositionally biased region" description="Basic and acidic residues" evidence="1">
    <location>
        <begin position="279"/>
        <end position="291"/>
    </location>
</feature>
<organism evidence="2 3">
    <name type="scientific">Cadophora malorum</name>
    <dbReference type="NCBI Taxonomy" id="108018"/>
    <lineage>
        <taxon>Eukaryota</taxon>
        <taxon>Fungi</taxon>
        <taxon>Dikarya</taxon>
        <taxon>Ascomycota</taxon>
        <taxon>Pezizomycotina</taxon>
        <taxon>Leotiomycetes</taxon>
        <taxon>Helotiales</taxon>
        <taxon>Ploettnerulaceae</taxon>
        <taxon>Cadophora</taxon>
    </lineage>
</organism>
<feature type="compositionally biased region" description="Pro residues" evidence="1">
    <location>
        <begin position="431"/>
        <end position="450"/>
    </location>
</feature>
<feature type="region of interest" description="Disordered" evidence="1">
    <location>
        <begin position="201"/>
        <end position="455"/>
    </location>
</feature>
<feature type="region of interest" description="Disordered" evidence="1">
    <location>
        <begin position="113"/>
        <end position="176"/>
    </location>
</feature>
<dbReference type="Proteomes" id="UP000664132">
    <property type="component" value="Unassembled WGS sequence"/>
</dbReference>
<feature type="compositionally biased region" description="Polar residues" evidence="1">
    <location>
        <begin position="410"/>
        <end position="427"/>
    </location>
</feature>
<dbReference type="OrthoDB" id="5379191at2759"/>
<dbReference type="EMBL" id="JAFJYH010000501">
    <property type="protein sequence ID" value="KAG4411240.1"/>
    <property type="molecule type" value="Genomic_DNA"/>
</dbReference>
<proteinExistence type="predicted"/>
<accession>A0A8H7SYL6</accession>
<sequence>MSRTLTTPQRSTVTRGDIPSIERVCELLGFGNAPDKKTEELVEATSEYIQSYDFLDGMNLEQLLDWDKPTVYMELREISKSFLSDPEDRLTELLMQLFWRQIMQAFDMTDSGMKATNTSEDHVTQVSDDIQRQRLTTSLSTMRRETPEPRTNSGKGKSRSKVSPARGSRTINDADALYDSGDMDARINAAMDYFLKDNKIATQPQPEIPSTAMNPRKRKASTPNGPRRSGRKTTTVDRPGFVSNILSDDNSSDRSPDAPLEQSIERDEEANQDCSLGPHRQEEIRTSRNVDTDMTDASLSVRKAQKVPMHPTAKITKPPIPKAGKRTISSASNTKGSENTSSGLAEASPREIPPPGRKVLTLKTPWKVPSTKAQSKPLGKNLPASASARTPPDRDEDGIAKGSLAFLGGDNSSTHLSYPLTPTNKTSRLPPSTPAAPAIPTPTSLPPPPASSTLRAPTSTLQLHAPLKNFQIWVVTHSPTRTEERLRGINFAEMSLSSFLFSIAKLTSRPLDEICDMKLTLEMQSLITKDAVWRGQDEIWEEIKETFVERLNLRREGEKCKMVVEPSWENKNEDDVKAANISEGEEGLYDA</sequence>
<reference evidence="2" key="1">
    <citation type="submission" date="2021-02" db="EMBL/GenBank/DDBJ databases">
        <title>Genome sequence Cadophora malorum strain M34.</title>
        <authorList>
            <person name="Stefanovic E."/>
            <person name="Vu D."/>
            <person name="Scully C."/>
            <person name="Dijksterhuis J."/>
            <person name="Roader J."/>
            <person name="Houbraken J."/>
        </authorList>
    </citation>
    <scope>NUCLEOTIDE SEQUENCE</scope>
    <source>
        <strain evidence="2">M34</strain>
    </source>
</reference>
<keyword evidence="3" id="KW-1185">Reference proteome</keyword>